<evidence type="ECO:0000313" key="3">
    <source>
        <dbReference type="Proteomes" id="UP000197446"/>
    </source>
</evidence>
<dbReference type="RefSeq" id="WP_088481154.1">
    <property type="nucleotide sequence ID" value="NZ_NISI01000001.1"/>
</dbReference>
<dbReference type="AlphaFoldDB" id="A0A254NB26"/>
<feature type="chain" id="PRO_5012106370" evidence="1">
    <location>
        <begin position="26"/>
        <end position="297"/>
    </location>
</feature>
<sequence length="297" mass="33757">MLLSSQRVATATVIGLALLSRSAVAGESPMGWIYTAEVAPPGTREFEQWVDVQTKQTRGDYTNVRLRSELEFGITSKYQTAIYLNSRFIRAYRNQMDGTTAGPNTDIPDTFDPTSRYKMSRVESVSWENIYQLSNPLVDPVGLAVYVEPSWGRRNKELEFKLILQKNFLDDRVIWATNLSTALENNKRGSDVEKATELDLLTGVSYRFMNNWSAGIEVRNHREFTGYGYGVANHSAWFIGPNVHYATKGWWLTAAWRSQMPWASGFQDDQKEVISGGRIYGDEHTRNQFVLKLGVPF</sequence>
<evidence type="ECO:0000256" key="1">
    <source>
        <dbReference type="SAM" id="SignalP"/>
    </source>
</evidence>
<keyword evidence="1" id="KW-0732">Signal</keyword>
<dbReference type="InterPro" id="IPR046603">
    <property type="entry name" value="DUF6662"/>
</dbReference>
<evidence type="ECO:0000313" key="2">
    <source>
        <dbReference type="EMBL" id="OWR04940.1"/>
    </source>
</evidence>
<proteinExistence type="predicted"/>
<name>A0A254NB26_9BURK</name>
<dbReference type="Proteomes" id="UP000197446">
    <property type="component" value="Unassembled WGS sequence"/>
</dbReference>
<protein>
    <submittedName>
        <fullName evidence="2">Uncharacterized protein</fullName>
    </submittedName>
</protein>
<comment type="caution">
    <text evidence="2">The sequence shown here is derived from an EMBL/GenBank/DDBJ whole genome shotgun (WGS) entry which is preliminary data.</text>
</comment>
<organism evidence="2 3">
    <name type="scientific">Roseateles puraquae</name>
    <dbReference type="NCBI Taxonomy" id="431059"/>
    <lineage>
        <taxon>Bacteria</taxon>
        <taxon>Pseudomonadati</taxon>
        <taxon>Pseudomonadota</taxon>
        <taxon>Betaproteobacteria</taxon>
        <taxon>Burkholderiales</taxon>
        <taxon>Sphaerotilaceae</taxon>
        <taxon>Roseateles</taxon>
    </lineage>
</organism>
<reference evidence="2 3" key="1">
    <citation type="journal article" date="2007" name="Int. J. Syst. Evol. Microbiol.">
        <title>Description of Pelomonas aquatica sp. nov. and Pelomonas puraquae sp. nov., isolated from industrial and haemodialysis water.</title>
        <authorList>
            <person name="Gomila M."/>
            <person name="Bowien B."/>
            <person name="Falsen E."/>
            <person name="Moore E.R."/>
            <person name="Lalucat J."/>
        </authorList>
    </citation>
    <scope>NUCLEOTIDE SEQUENCE [LARGE SCALE GENOMIC DNA]</scope>
    <source>
        <strain evidence="2 3">CCUG 52769</strain>
    </source>
</reference>
<dbReference type="Pfam" id="PF20367">
    <property type="entry name" value="DUF6662"/>
    <property type="match status" value="1"/>
</dbReference>
<accession>A0A254NB26</accession>
<keyword evidence="3" id="KW-1185">Reference proteome</keyword>
<gene>
    <name evidence="2" type="ORF">CDO81_00130</name>
</gene>
<dbReference type="OrthoDB" id="3078733at2"/>
<dbReference type="EMBL" id="NISI01000001">
    <property type="protein sequence ID" value="OWR04940.1"/>
    <property type="molecule type" value="Genomic_DNA"/>
</dbReference>
<feature type="signal peptide" evidence="1">
    <location>
        <begin position="1"/>
        <end position="25"/>
    </location>
</feature>